<evidence type="ECO:0000313" key="3">
    <source>
        <dbReference type="Proteomes" id="UP000250235"/>
    </source>
</evidence>
<protein>
    <submittedName>
        <fullName evidence="2">Uncharacterized protein</fullName>
    </submittedName>
</protein>
<dbReference type="AlphaFoldDB" id="A0A2Z7ADN5"/>
<feature type="region of interest" description="Disordered" evidence="1">
    <location>
        <begin position="1"/>
        <end position="33"/>
    </location>
</feature>
<gene>
    <name evidence="2" type="ORF">F511_19593</name>
</gene>
<dbReference type="Proteomes" id="UP000250235">
    <property type="component" value="Unassembled WGS sequence"/>
</dbReference>
<sequence length="207" mass="23462">MPPRRGRSRTDRQVVGESRAPGNDEDVEQQSIPLRRRARKAEVEVDEVTRQIGEMELILARFQRMNPSTFTGAEGGLMAEGCLEHMEELFDAVEYSQERRLKLAILQLREHAQCQATYDDSVDHNKTVWYSGTATQLATTSSSTLDLSGMMTQPADHNVQRKSGSIYLTTRRVQQPTQVYCPSSSTETQQKLLQARICQHISKSTQF</sequence>
<evidence type="ECO:0000313" key="2">
    <source>
        <dbReference type="EMBL" id="KZV17120.1"/>
    </source>
</evidence>
<accession>A0A2Z7ADN5</accession>
<name>A0A2Z7ADN5_9LAMI</name>
<organism evidence="2 3">
    <name type="scientific">Dorcoceras hygrometricum</name>
    <dbReference type="NCBI Taxonomy" id="472368"/>
    <lineage>
        <taxon>Eukaryota</taxon>
        <taxon>Viridiplantae</taxon>
        <taxon>Streptophyta</taxon>
        <taxon>Embryophyta</taxon>
        <taxon>Tracheophyta</taxon>
        <taxon>Spermatophyta</taxon>
        <taxon>Magnoliopsida</taxon>
        <taxon>eudicotyledons</taxon>
        <taxon>Gunneridae</taxon>
        <taxon>Pentapetalae</taxon>
        <taxon>asterids</taxon>
        <taxon>lamiids</taxon>
        <taxon>Lamiales</taxon>
        <taxon>Gesneriaceae</taxon>
        <taxon>Didymocarpoideae</taxon>
        <taxon>Trichosporeae</taxon>
        <taxon>Loxocarpinae</taxon>
        <taxon>Dorcoceras</taxon>
    </lineage>
</organism>
<dbReference type="EMBL" id="KV018458">
    <property type="protein sequence ID" value="KZV17120.1"/>
    <property type="molecule type" value="Genomic_DNA"/>
</dbReference>
<proteinExistence type="predicted"/>
<keyword evidence="3" id="KW-1185">Reference proteome</keyword>
<reference evidence="2 3" key="1">
    <citation type="journal article" date="2015" name="Proc. Natl. Acad. Sci. U.S.A.">
        <title>The resurrection genome of Boea hygrometrica: A blueprint for survival of dehydration.</title>
        <authorList>
            <person name="Xiao L."/>
            <person name="Yang G."/>
            <person name="Zhang L."/>
            <person name="Yang X."/>
            <person name="Zhao S."/>
            <person name="Ji Z."/>
            <person name="Zhou Q."/>
            <person name="Hu M."/>
            <person name="Wang Y."/>
            <person name="Chen M."/>
            <person name="Xu Y."/>
            <person name="Jin H."/>
            <person name="Xiao X."/>
            <person name="Hu G."/>
            <person name="Bao F."/>
            <person name="Hu Y."/>
            <person name="Wan P."/>
            <person name="Li L."/>
            <person name="Deng X."/>
            <person name="Kuang T."/>
            <person name="Xiang C."/>
            <person name="Zhu J.K."/>
            <person name="Oliver M.J."/>
            <person name="He Y."/>
        </authorList>
    </citation>
    <scope>NUCLEOTIDE SEQUENCE [LARGE SCALE GENOMIC DNA]</scope>
    <source>
        <strain evidence="3">cv. XS01</strain>
    </source>
</reference>
<evidence type="ECO:0000256" key="1">
    <source>
        <dbReference type="SAM" id="MobiDB-lite"/>
    </source>
</evidence>